<dbReference type="GO" id="GO:0003677">
    <property type="term" value="F:DNA binding"/>
    <property type="evidence" value="ECO:0007669"/>
    <property type="project" value="InterPro"/>
</dbReference>
<dbReference type="PANTHER" id="PTHR30015:SF7">
    <property type="entry name" value="TYPE IV METHYL-DIRECTED RESTRICTION ENZYME ECOKMRR"/>
    <property type="match status" value="1"/>
</dbReference>
<evidence type="ECO:0000259" key="2">
    <source>
        <dbReference type="Pfam" id="PF01396"/>
    </source>
</evidence>
<dbReference type="Proteomes" id="UP001321450">
    <property type="component" value="Chromosome"/>
</dbReference>
<sequence length="273" mass="30380">MPRKRTSFFEDLIDLVARLPWWAGVLFAVIGYLALHRLALQPVGTAATLEGTAGLVGRQMMVGFANLMQYLIPFAALFGAGISAFHRHQGKKLYRQLTESPSRSMLDRMSWRQFELLAGEAFRQQGYQIEERGSDGPDGGVDLVLHRDGKKYLVQCKHWKTRRVGVKPVRELFGVMAAEGADGGFVVASGQFTEDARRFVQNKPIELVDTEQLLALVNPQEPAGNVSDTEDNVPSCPICEAPMVERTARKGPRAGESFWGCSRFPKCRGTRPR</sequence>
<feature type="domain" description="Restriction endonuclease type IV Mrr" evidence="3">
    <location>
        <begin position="106"/>
        <end position="216"/>
    </location>
</feature>
<evidence type="ECO:0000256" key="1">
    <source>
        <dbReference type="SAM" id="Phobius"/>
    </source>
</evidence>
<keyword evidence="1" id="KW-1133">Transmembrane helix</keyword>
<dbReference type="AlphaFoldDB" id="A0AAU9CD07"/>
<feature type="transmembrane region" description="Helical" evidence="1">
    <location>
        <begin position="12"/>
        <end position="35"/>
    </location>
</feature>
<gene>
    <name evidence="4" type="ORF">MIN45_P2256</name>
</gene>
<dbReference type="EMBL" id="AP024718">
    <property type="protein sequence ID" value="BCX89882.1"/>
    <property type="molecule type" value="Genomic_DNA"/>
</dbReference>
<protein>
    <submittedName>
        <fullName evidence="4">Restriction system protein</fullName>
    </submittedName>
</protein>
<dbReference type="Gene3D" id="3.30.65.10">
    <property type="entry name" value="Bacterial Topoisomerase I, domain 1"/>
    <property type="match status" value="1"/>
</dbReference>
<dbReference type="GO" id="GO:0005694">
    <property type="term" value="C:chromosome"/>
    <property type="evidence" value="ECO:0007669"/>
    <property type="project" value="InterPro"/>
</dbReference>
<evidence type="ECO:0000313" key="4">
    <source>
        <dbReference type="EMBL" id="BCX89882.1"/>
    </source>
</evidence>
<name>A0AAU9CD07_9GAMM</name>
<keyword evidence="1" id="KW-0812">Transmembrane</keyword>
<dbReference type="InterPro" id="IPR007560">
    <property type="entry name" value="Restrct_endonuc_IV_Mrr"/>
</dbReference>
<dbReference type="PANTHER" id="PTHR30015">
    <property type="entry name" value="MRR RESTRICTION SYSTEM PROTEIN"/>
    <property type="match status" value="1"/>
</dbReference>
<dbReference type="KEGG" id="meiy:MIN45_P2256"/>
<feature type="domain" description="DNA topoisomerase type IA zn finger" evidence="2">
    <location>
        <begin position="235"/>
        <end position="272"/>
    </location>
</feature>
<accession>A0AAU9CD07</accession>
<keyword evidence="1" id="KW-0472">Membrane</keyword>
<dbReference type="InterPro" id="IPR011856">
    <property type="entry name" value="tRNA_endonuc-like_dom_sf"/>
</dbReference>
<keyword evidence="5" id="KW-1185">Reference proteome</keyword>
<dbReference type="GO" id="GO:0006265">
    <property type="term" value="P:DNA topological change"/>
    <property type="evidence" value="ECO:0007669"/>
    <property type="project" value="InterPro"/>
</dbReference>
<dbReference type="Gene3D" id="3.40.1350.10">
    <property type="match status" value="1"/>
</dbReference>
<organism evidence="4 5">
    <name type="scientific">Methylomarinovum tepidoasis</name>
    <dbReference type="NCBI Taxonomy" id="2840183"/>
    <lineage>
        <taxon>Bacteria</taxon>
        <taxon>Pseudomonadati</taxon>
        <taxon>Pseudomonadota</taxon>
        <taxon>Gammaproteobacteria</taxon>
        <taxon>Methylococcales</taxon>
        <taxon>Methylothermaceae</taxon>
        <taxon>Methylomarinovum</taxon>
    </lineage>
</organism>
<dbReference type="GO" id="GO:0009307">
    <property type="term" value="P:DNA restriction-modification system"/>
    <property type="evidence" value="ECO:0007669"/>
    <property type="project" value="InterPro"/>
</dbReference>
<reference evidence="5" key="1">
    <citation type="journal article" date="2024" name="Int. J. Syst. Evol. Microbiol.">
        <title>Methylomarinovum tepidoasis sp. nov., a moderately thermophilic methanotroph of the family Methylothermaceae isolated from a deep-sea hydrothermal field.</title>
        <authorList>
            <person name="Hirayama H."/>
            <person name="Takaki Y."/>
            <person name="Abe M."/>
            <person name="Miyazaki M."/>
            <person name="Uematsu K."/>
            <person name="Matsui Y."/>
            <person name="Takai K."/>
        </authorList>
    </citation>
    <scope>NUCLEOTIDE SEQUENCE [LARGE SCALE GENOMIC DNA]</scope>
    <source>
        <strain evidence="5">IN45</strain>
    </source>
</reference>
<dbReference type="Pfam" id="PF01396">
    <property type="entry name" value="Zn_ribbon_Top1"/>
    <property type="match status" value="1"/>
</dbReference>
<dbReference type="SUPFAM" id="SSF57783">
    <property type="entry name" value="Zinc beta-ribbon"/>
    <property type="match status" value="1"/>
</dbReference>
<dbReference type="GO" id="GO:0003916">
    <property type="term" value="F:DNA topoisomerase activity"/>
    <property type="evidence" value="ECO:0007669"/>
    <property type="project" value="InterPro"/>
</dbReference>
<dbReference type="InterPro" id="IPR011335">
    <property type="entry name" value="Restrct_endonuc-II-like"/>
</dbReference>
<dbReference type="InterPro" id="IPR052906">
    <property type="entry name" value="Type_IV_Methyl-Rstrct_Enzyme"/>
</dbReference>
<evidence type="ECO:0000259" key="3">
    <source>
        <dbReference type="Pfam" id="PF04471"/>
    </source>
</evidence>
<proteinExistence type="predicted"/>
<dbReference type="Pfam" id="PF04471">
    <property type="entry name" value="Mrr_cat"/>
    <property type="match status" value="1"/>
</dbReference>
<feature type="transmembrane region" description="Helical" evidence="1">
    <location>
        <begin position="67"/>
        <end position="85"/>
    </location>
</feature>
<dbReference type="GO" id="GO:0015666">
    <property type="term" value="F:restriction endodeoxyribonuclease activity"/>
    <property type="evidence" value="ECO:0007669"/>
    <property type="project" value="TreeGrafter"/>
</dbReference>
<dbReference type="SUPFAM" id="SSF52980">
    <property type="entry name" value="Restriction endonuclease-like"/>
    <property type="match status" value="1"/>
</dbReference>
<dbReference type="InterPro" id="IPR013498">
    <property type="entry name" value="Topo_IA_Znf"/>
</dbReference>
<evidence type="ECO:0000313" key="5">
    <source>
        <dbReference type="Proteomes" id="UP001321450"/>
    </source>
</evidence>